<evidence type="ECO:0000313" key="3">
    <source>
        <dbReference type="Proteomes" id="UP000192534"/>
    </source>
</evidence>
<dbReference type="InterPro" id="IPR036736">
    <property type="entry name" value="ACP-like_sf"/>
</dbReference>
<proteinExistence type="predicted"/>
<dbReference type="Pfam" id="PF00550">
    <property type="entry name" value="PP-binding"/>
    <property type="match status" value="1"/>
</dbReference>
<dbReference type="EMBL" id="MVIH01000010">
    <property type="protein sequence ID" value="ORB50463.1"/>
    <property type="molecule type" value="Genomic_DNA"/>
</dbReference>
<organism evidence="2 3">
    <name type="scientific">Mycolicibacterium rhodesiae</name>
    <name type="common">Mycobacterium rhodesiae</name>
    <dbReference type="NCBI Taxonomy" id="36814"/>
    <lineage>
        <taxon>Bacteria</taxon>
        <taxon>Bacillati</taxon>
        <taxon>Actinomycetota</taxon>
        <taxon>Actinomycetes</taxon>
        <taxon>Mycobacteriales</taxon>
        <taxon>Mycobacteriaceae</taxon>
        <taxon>Mycolicibacterium</taxon>
    </lineage>
</organism>
<evidence type="ECO:0000313" key="2">
    <source>
        <dbReference type="EMBL" id="ORB50463.1"/>
    </source>
</evidence>
<dbReference type="RefSeq" id="WP_083121021.1">
    <property type="nucleotide sequence ID" value="NZ_JACKUO010000037.1"/>
</dbReference>
<comment type="caution">
    <text evidence="2">The sequence shown here is derived from an EMBL/GenBank/DDBJ whole genome shotgun (WGS) entry which is preliminary data.</text>
</comment>
<name>A0A1X0IPY3_MYCRH</name>
<evidence type="ECO:0000259" key="1">
    <source>
        <dbReference type="PROSITE" id="PS50075"/>
    </source>
</evidence>
<feature type="domain" description="Carrier" evidence="1">
    <location>
        <begin position="1"/>
        <end position="81"/>
    </location>
</feature>
<gene>
    <name evidence="2" type="ORF">BST42_19845</name>
</gene>
<dbReference type="AlphaFoldDB" id="A0A1X0IPY3"/>
<reference evidence="2 3" key="1">
    <citation type="submission" date="2016-12" db="EMBL/GenBank/DDBJ databases">
        <title>The new phylogeny of genus Mycobacterium.</title>
        <authorList>
            <person name="Tortoli E."/>
            <person name="Trovato A."/>
            <person name="Cirillo D.M."/>
        </authorList>
    </citation>
    <scope>NUCLEOTIDE SEQUENCE [LARGE SCALE GENOMIC DNA]</scope>
    <source>
        <strain evidence="2 3">DSM 44223</strain>
    </source>
</reference>
<accession>A0A1X0IPY3</accession>
<keyword evidence="3" id="KW-1185">Reference proteome</keyword>
<dbReference type="Gene3D" id="1.10.1200.10">
    <property type="entry name" value="ACP-like"/>
    <property type="match status" value="1"/>
</dbReference>
<dbReference type="InterPro" id="IPR009081">
    <property type="entry name" value="PP-bd_ACP"/>
</dbReference>
<dbReference type="SUPFAM" id="SSF47336">
    <property type="entry name" value="ACP-like"/>
    <property type="match status" value="1"/>
</dbReference>
<protein>
    <submittedName>
        <fullName evidence="2">Phosphopantetheine-binding protein</fullName>
    </submittedName>
</protein>
<dbReference type="PROSITE" id="PS50075">
    <property type="entry name" value="CARRIER"/>
    <property type="match status" value="1"/>
</dbReference>
<sequence>MTQPATLDAVVDDIIGLITAETDCATALTVDSGLQDAGMDSARVLSLVFRIEARYDIELDAEDGDDLRTVGDLARLVLRRIQERP</sequence>
<dbReference type="OrthoDB" id="4734113at2"/>
<dbReference type="Proteomes" id="UP000192534">
    <property type="component" value="Unassembled WGS sequence"/>
</dbReference>